<gene>
    <name evidence="1" type="ORF">TK0001_4787</name>
</gene>
<name>A0A2N9AVN1_METEX</name>
<organism evidence="1 2">
    <name type="scientific">Methylorubrum extorquens</name>
    <name type="common">Methylobacterium dichloromethanicum</name>
    <name type="synonym">Methylobacterium extorquens</name>
    <dbReference type="NCBI Taxonomy" id="408"/>
    <lineage>
        <taxon>Bacteria</taxon>
        <taxon>Pseudomonadati</taxon>
        <taxon>Pseudomonadota</taxon>
        <taxon>Alphaproteobacteria</taxon>
        <taxon>Hyphomicrobiales</taxon>
        <taxon>Methylobacteriaceae</taxon>
        <taxon>Methylorubrum</taxon>
    </lineage>
</organism>
<dbReference type="EMBL" id="LT962688">
    <property type="protein sequence ID" value="SOR31372.1"/>
    <property type="molecule type" value="Genomic_DNA"/>
</dbReference>
<dbReference type="AlphaFoldDB" id="A0A2N9AVN1"/>
<evidence type="ECO:0000313" key="2">
    <source>
        <dbReference type="Proteomes" id="UP000233769"/>
    </source>
</evidence>
<proteinExistence type="predicted"/>
<evidence type="ECO:0000313" key="1">
    <source>
        <dbReference type="EMBL" id="SOR31372.1"/>
    </source>
</evidence>
<reference evidence="2" key="1">
    <citation type="submission" date="2017-10" db="EMBL/GenBank/DDBJ databases">
        <authorList>
            <person name="Regsiter A."/>
            <person name="William W."/>
        </authorList>
    </citation>
    <scope>NUCLEOTIDE SEQUENCE [LARGE SCALE GENOMIC DNA]</scope>
</reference>
<dbReference type="Proteomes" id="UP000233769">
    <property type="component" value="Chromosome tk0001"/>
</dbReference>
<protein>
    <submittedName>
        <fullName evidence="1">Uncharacterized protein</fullName>
    </submittedName>
</protein>
<accession>A0A2N9AVN1</accession>
<sequence>MPYVSLILGYIFSEFSINQAGRLNVTYQR</sequence>